<accession>A0A163JAB0</accession>
<feature type="transmembrane region" description="Helical" evidence="11">
    <location>
        <begin position="1058"/>
        <end position="1082"/>
    </location>
</feature>
<dbReference type="OrthoDB" id="370884at2759"/>
<evidence type="ECO:0000256" key="9">
    <source>
        <dbReference type="ARBA" id="ARBA00023180"/>
    </source>
</evidence>
<keyword evidence="3" id="KW-1003">Cell membrane</keyword>
<dbReference type="Proteomes" id="UP000078561">
    <property type="component" value="Unassembled WGS sequence"/>
</dbReference>
<dbReference type="SUPFAM" id="SSF53448">
    <property type="entry name" value="Nucleotide-diphospho-sugar transferases"/>
    <property type="match status" value="1"/>
</dbReference>
<dbReference type="GO" id="GO:0004100">
    <property type="term" value="F:chitin synthase activity"/>
    <property type="evidence" value="ECO:0007669"/>
    <property type="project" value="UniProtKB-EC"/>
</dbReference>
<evidence type="ECO:0000256" key="4">
    <source>
        <dbReference type="ARBA" id="ARBA00022676"/>
    </source>
</evidence>
<sequence length="1139" mass="127180">METTTTTTTTTVASSPPRRQASLIRPERQRINAHHPQYHSSLRVEKRNREGAHAQRSAVRSGIVQRDYDSDTYIMDLSDPMEIPRSKSINLWKIYCYMLTCCFPPFLLRCCFGKKDHAAQYAFREKIGLVSMILLIMGFVGFLTFGFTQTVCPRPPMSFRVDQLNNGYVVIHGQAYLLASWNDHPPIPDLSTENINPVYPPIDAGGKDASFLFQNMNSSVCSNIIVPKLPTAQVGSTNTPTYFPCRMFNTHPQGNAMDVPDPETYRNHTGCHLTPRAKGDFEAMRKFGVPTSQGKLDKAGRVYYDWMEVNTTNHLAVFNSNVLNLKLLASLPLSVFNVPAGGLIATALADPNSFGGKDISHAVASHHQYNPSLSGYTNTTAVSWMDEAYCLLDLIKVGEIDTKSVGCIASDVVLYTSLIVILGVILVKFGLAVIFGWCLSWKLGNFKEGRSYKERMQRDQEIENWTTTINRPADAIRPKMIPASKSFLSPPKLPKTSRFTPPETGSMHFNAATLERPGSALWKQSPSTRALGQFSSSIGPLNETIMRPSMTATTPLSGSPTPTSDNGQHSNSSRRHSEVTSVSRRSSLSSHSNLTNTSSTTTTCPYPISRHAVPQPKADYMPFGFALAHTICLVTCYSEGEEGLRTTLDSIATTDYPNSHKLILVIADGEITGHGNAQSTPDICVGMMQDFLVPPSQVEAYSYVAIADGTKRHNMAKIYAGFYKFDPTTVDASQQQRVPMITIAKCGAPEEANESKPGNRGKRDSQVILMSFLQKVMFDERMTLLEYELFANTYRLTGVSPDKYEIVLMVDADTRVYIDSLSRLISCAVKDPSISGLCGETKIGNKTDSWVSMIQVFEYYISHHQSKAFESIFGNVTCLPGCFCMYRIKAPKGSNGHWVPILANPDIIEHYSENVVDTLHKKNLLLLGEDRYLSTLMLKTFPRRKMLFVPQAVCKTAVPDTFGVLLSQRRRWINSTIHNLMELLFVNDLCGTFCFSMQFVVFMELVGTLALPAAISFTMYLVVLAILGQPAVISLILLALILGLPAVLIVMTSRKVVYVCWMLVYLFSLPIWNFVLPVYAYWHFDDFTWGETRKVQGESKGQQHGDKDGVFDSSKIVMKKWCEFERDRRHRLSYTRPPL</sequence>
<dbReference type="AlphaFoldDB" id="A0A163JAB0"/>
<comment type="subcellular location">
    <subcellularLocation>
        <location evidence="1">Cell membrane</location>
        <topology evidence="1">Multi-pass membrane protein</topology>
    </subcellularLocation>
</comment>
<feature type="transmembrane region" description="Helical" evidence="11">
    <location>
        <begin position="89"/>
        <end position="108"/>
    </location>
</feature>
<feature type="domain" description="Chitin synthase 4-like" evidence="12">
    <location>
        <begin position="302"/>
        <end position="398"/>
    </location>
</feature>
<evidence type="ECO:0000256" key="10">
    <source>
        <dbReference type="SAM" id="MobiDB-lite"/>
    </source>
</evidence>
<feature type="compositionally biased region" description="Low complexity" evidence="10">
    <location>
        <begin position="551"/>
        <end position="564"/>
    </location>
</feature>
<feature type="region of interest" description="Disordered" evidence="10">
    <location>
        <begin position="1"/>
        <end position="22"/>
    </location>
</feature>
<feature type="compositionally biased region" description="Low complexity" evidence="10">
    <location>
        <begin position="579"/>
        <end position="603"/>
    </location>
</feature>
<feature type="transmembrane region" description="Helical" evidence="11">
    <location>
        <begin position="1032"/>
        <end position="1051"/>
    </location>
</feature>
<protein>
    <recommendedName>
        <fullName evidence="2">chitin synthase</fullName>
        <ecNumber evidence="2">2.4.1.16</ecNumber>
    </recommendedName>
</protein>
<evidence type="ECO:0000313" key="13">
    <source>
        <dbReference type="EMBL" id="SAL98022.1"/>
    </source>
</evidence>
<feature type="compositionally biased region" description="Basic and acidic residues" evidence="10">
    <location>
        <begin position="42"/>
        <end position="53"/>
    </location>
</feature>
<dbReference type="InterPro" id="IPR054295">
    <property type="entry name" value="CHS4-like_dom"/>
</dbReference>
<evidence type="ECO:0000256" key="3">
    <source>
        <dbReference type="ARBA" id="ARBA00022475"/>
    </source>
</evidence>
<keyword evidence="7 11" id="KW-1133">Transmembrane helix</keyword>
<evidence type="ECO:0000256" key="7">
    <source>
        <dbReference type="ARBA" id="ARBA00022989"/>
    </source>
</evidence>
<feature type="transmembrane region" description="Helical" evidence="11">
    <location>
        <begin position="1005"/>
        <end position="1026"/>
    </location>
</feature>
<dbReference type="PANTHER" id="PTHR22914:SF16">
    <property type="entry name" value="CHITIN SYNTHASE 3"/>
    <property type="match status" value="1"/>
</dbReference>
<organism evidence="13">
    <name type="scientific">Absidia glauca</name>
    <name type="common">Pin mould</name>
    <dbReference type="NCBI Taxonomy" id="4829"/>
    <lineage>
        <taxon>Eukaryota</taxon>
        <taxon>Fungi</taxon>
        <taxon>Fungi incertae sedis</taxon>
        <taxon>Mucoromycota</taxon>
        <taxon>Mucoromycotina</taxon>
        <taxon>Mucoromycetes</taxon>
        <taxon>Mucorales</taxon>
        <taxon>Cunninghamellaceae</taxon>
        <taxon>Absidia</taxon>
    </lineage>
</organism>
<evidence type="ECO:0000256" key="1">
    <source>
        <dbReference type="ARBA" id="ARBA00004651"/>
    </source>
</evidence>
<dbReference type="GO" id="GO:0006031">
    <property type="term" value="P:chitin biosynthetic process"/>
    <property type="evidence" value="ECO:0007669"/>
    <property type="project" value="TreeGrafter"/>
</dbReference>
<keyword evidence="4" id="KW-0328">Glycosyltransferase</keyword>
<proteinExistence type="predicted"/>
<dbReference type="EC" id="2.4.1.16" evidence="2"/>
<keyword evidence="6 11" id="KW-0812">Transmembrane</keyword>
<evidence type="ECO:0000256" key="2">
    <source>
        <dbReference type="ARBA" id="ARBA00012543"/>
    </source>
</evidence>
<keyword evidence="14" id="KW-1185">Reference proteome</keyword>
<dbReference type="GO" id="GO:0030428">
    <property type="term" value="C:cell septum"/>
    <property type="evidence" value="ECO:0007669"/>
    <property type="project" value="TreeGrafter"/>
</dbReference>
<keyword evidence="9" id="KW-0325">Glycoprotein</keyword>
<gene>
    <name evidence="13" type="primary">ABSGL_03549.1 scaffold 4609</name>
</gene>
<reference evidence="13" key="1">
    <citation type="submission" date="2016-04" db="EMBL/GenBank/DDBJ databases">
        <authorList>
            <person name="Evans L.H."/>
            <person name="Alamgir A."/>
            <person name="Owens N."/>
            <person name="Weber N.D."/>
            <person name="Virtaneva K."/>
            <person name="Barbian K."/>
            <person name="Babar A."/>
            <person name="Rosenke K."/>
        </authorList>
    </citation>
    <scope>NUCLEOTIDE SEQUENCE [LARGE SCALE GENOMIC DNA]</scope>
    <source>
        <strain evidence="13">CBS 101.48</strain>
    </source>
</reference>
<evidence type="ECO:0000313" key="14">
    <source>
        <dbReference type="Proteomes" id="UP000078561"/>
    </source>
</evidence>
<dbReference type="CDD" id="cd04190">
    <property type="entry name" value="Chitin_synth_C"/>
    <property type="match status" value="1"/>
</dbReference>
<dbReference type="InterPro" id="IPR004835">
    <property type="entry name" value="Chitin_synth"/>
</dbReference>
<feature type="transmembrane region" description="Helical" evidence="11">
    <location>
        <begin position="129"/>
        <end position="148"/>
    </location>
</feature>
<dbReference type="InParanoid" id="A0A163JAB0"/>
<feature type="compositionally biased region" description="Low complexity" evidence="10">
    <location>
        <begin position="1"/>
        <end position="11"/>
    </location>
</feature>
<feature type="region of interest" description="Disordered" evidence="10">
    <location>
        <begin position="34"/>
        <end position="56"/>
    </location>
</feature>
<dbReference type="OMA" id="PERSRMD"/>
<evidence type="ECO:0000256" key="6">
    <source>
        <dbReference type="ARBA" id="ARBA00022692"/>
    </source>
</evidence>
<evidence type="ECO:0000256" key="5">
    <source>
        <dbReference type="ARBA" id="ARBA00022679"/>
    </source>
</evidence>
<keyword evidence="8 11" id="KW-0472">Membrane</keyword>
<dbReference type="PANTHER" id="PTHR22914">
    <property type="entry name" value="CHITIN SYNTHASE"/>
    <property type="match status" value="1"/>
</dbReference>
<dbReference type="GO" id="GO:0005886">
    <property type="term" value="C:plasma membrane"/>
    <property type="evidence" value="ECO:0007669"/>
    <property type="project" value="UniProtKB-SubCell"/>
</dbReference>
<dbReference type="EMBL" id="LT552047">
    <property type="protein sequence ID" value="SAL98022.1"/>
    <property type="molecule type" value="Genomic_DNA"/>
</dbReference>
<evidence type="ECO:0000256" key="11">
    <source>
        <dbReference type="SAM" id="Phobius"/>
    </source>
</evidence>
<name>A0A163JAB0_ABSGL</name>
<feature type="region of interest" description="Disordered" evidence="10">
    <location>
        <begin position="550"/>
        <end position="608"/>
    </location>
</feature>
<keyword evidence="5" id="KW-0808">Transferase</keyword>
<dbReference type="Pfam" id="PF22997">
    <property type="entry name" value="CHS4"/>
    <property type="match status" value="1"/>
</dbReference>
<dbReference type="STRING" id="4829.A0A163JAB0"/>
<evidence type="ECO:0000256" key="8">
    <source>
        <dbReference type="ARBA" id="ARBA00023136"/>
    </source>
</evidence>
<evidence type="ECO:0000259" key="12">
    <source>
        <dbReference type="Pfam" id="PF22997"/>
    </source>
</evidence>
<feature type="transmembrane region" description="Helical" evidence="11">
    <location>
        <begin position="412"/>
        <end position="439"/>
    </location>
</feature>
<dbReference type="Pfam" id="PF03142">
    <property type="entry name" value="Chitin_synth_2"/>
    <property type="match status" value="1"/>
</dbReference>
<dbReference type="InterPro" id="IPR029044">
    <property type="entry name" value="Nucleotide-diphossugar_trans"/>
</dbReference>